<dbReference type="GO" id="GO:0016787">
    <property type="term" value="F:hydrolase activity"/>
    <property type="evidence" value="ECO:0007669"/>
    <property type="project" value="UniProtKB-KW"/>
</dbReference>
<dbReference type="InterPro" id="IPR050955">
    <property type="entry name" value="Plant_Biomass_Hydrol_Est"/>
</dbReference>
<dbReference type="GO" id="GO:0005576">
    <property type="term" value="C:extracellular region"/>
    <property type="evidence" value="ECO:0007669"/>
    <property type="project" value="InterPro"/>
</dbReference>
<sequence>MRRIARLIAYVSVLTAGAAGCGGPGDPTTAPTGAAAPATTATATRPGTPTTTPPPSPPAPAPGDHTLHLPWEGQTRDTLLHAPPGYRPGSATPLVVVLHGRPSNAAAVRETSRLDATADRHGFLVAYPNAPQRAWNGIGCCTDADDVGFLRHLVGELVSTWGVDPTRVYVTGFSAGANMAWKLAVEGSDIFAAVAPVSGGFTGGRAYDDKGYKPPRPVPVVTFVGTSDRSHASMIDGIGRWHDNLGCEPGRPTFVDAGRTVERTTARCADGSEIVHYVLTDMGHAWPGSPAYPPAAVDANEVIWDFFDRHRR</sequence>
<dbReference type="InterPro" id="IPR010126">
    <property type="entry name" value="Esterase_phb"/>
</dbReference>
<keyword evidence="1 4" id="KW-0732">Signal</keyword>
<feature type="region of interest" description="Disordered" evidence="3">
    <location>
        <begin position="25"/>
        <end position="70"/>
    </location>
</feature>
<dbReference type="InterPro" id="IPR029058">
    <property type="entry name" value="AB_hydrolase_fold"/>
</dbReference>
<dbReference type="Gene3D" id="3.40.50.1820">
    <property type="entry name" value="alpha/beta hydrolase"/>
    <property type="match status" value="1"/>
</dbReference>
<proteinExistence type="predicted"/>
<protein>
    <submittedName>
        <fullName evidence="5">Esterase</fullName>
    </submittedName>
</protein>
<evidence type="ECO:0000313" key="5">
    <source>
        <dbReference type="EMBL" id="BCJ65549.1"/>
    </source>
</evidence>
<feature type="chain" id="PRO_5032713338" evidence="4">
    <location>
        <begin position="19"/>
        <end position="312"/>
    </location>
</feature>
<dbReference type="KEGG" id="pry:Prubr_25700"/>
<evidence type="ECO:0000256" key="2">
    <source>
        <dbReference type="ARBA" id="ARBA00022801"/>
    </source>
</evidence>
<dbReference type="PANTHER" id="PTHR43037">
    <property type="entry name" value="UNNAMED PRODUCT-RELATED"/>
    <property type="match status" value="1"/>
</dbReference>
<accession>A0A810N003</accession>
<dbReference type="Pfam" id="PF10503">
    <property type="entry name" value="Esterase_PHB"/>
    <property type="match status" value="1"/>
</dbReference>
<evidence type="ECO:0000256" key="1">
    <source>
        <dbReference type="ARBA" id="ARBA00022729"/>
    </source>
</evidence>
<name>A0A810N003_9ACTN</name>
<dbReference type="RefSeq" id="WP_212825076.1">
    <property type="nucleotide sequence ID" value="NZ_AP023359.1"/>
</dbReference>
<keyword evidence="6" id="KW-1185">Reference proteome</keyword>
<dbReference type="EMBL" id="AP023359">
    <property type="protein sequence ID" value="BCJ65549.1"/>
    <property type="molecule type" value="Genomic_DNA"/>
</dbReference>
<dbReference type="PROSITE" id="PS51257">
    <property type="entry name" value="PROKAR_LIPOPROTEIN"/>
    <property type="match status" value="1"/>
</dbReference>
<dbReference type="AlphaFoldDB" id="A0A810N003"/>
<evidence type="ECO:0000313" key="6">
    <source>
        <dbReference type="Proteomes" id="UP000680866"/>
    </source>
</evidence>
<reference evidence="5" key="1">
    <citation type="submission" date="2020-08" db="EMBL/GenBank/DDBJ databases">
        <title>Whole genome shotgun sequence of Polymorphospora rubra NBRC 101157.</title>
        <authorList>
            <person name="Komaki H."/>
            <person name="Tamura T."/>
        </authorList>
    </citation>
    <scope>NUCLEOTIDE SEQUENCE</scope>
    <source>
        <strain evidence="5">NBRC 101157</strain>
    </source>
</reference>
<organism evidence="5 6">
    <name type="scientific">Polymorphospora rubra</name>
    <dbReference type="NCBI Taxonomy" id="338584"/>
    <lineage>
        <taxon>Bacteria</taxon>
        <taxon>Bacillati</taxon>
        <taxon>Actinomycetota</taxon>
        <taxon>Actinomycetes</taxon>
        <taxon>Micromonosporales</taxon>
        <taxon>Micromonosporaceae</taxon>
        <taxon>Polymorphospora</taxon>
    </lineage>
</organism>
<feature type="signal peptide" evidence="4">
    <location>
        <begin position="1"/>
        <end position="18"/>
    </location>
</feature>
<dbReference type="PANTHER" id="PTHR43037:SF1">
    <property type="entry name" value="BLL1128 PROTEIN"/>
    <property type="match status" value="1"/>
</dbReference>
<feature type="compositionally biased region" description="Low complexity" evidence="3">
    <location>
        <begin position="26"/>
        <end position="50"/>
    </location>
</feature>
<keyword evidence="2" id="KW-0378">Hydrolase</keyword>
<dbReference type="SUPFAM" id="SSF53474">
    <property type="entry name" value="alpha/beta-Hydrolases"/>
    <property type="match status" value="1"/>
</dbReference>
<gene>
    <name evidence="5" type="ORF">Prubr_25700</name>
</gene>
<evidence type="ECO:0000256" key="4">
    <source>
        <dbReference type="SAM" id="SignalP"/>
    </source>
</evidence>
<feature type="compositionally biased region" description="Pro residues" evidence="3">
    <location>
        <begin position="51"/>
        <end position="61"/>
    </location>
</feature>
<evidence type="ECO:0000256" key="3">
    <source>
        <dbReference type="SAM" id="MobiDB-lite"/>
    </source>
</evidence>
<dbReference type="Proteomes" id="UP000680866">
    <property type="component" value="Chromosome"/>
</dbReference>